<protein>
    <submittedName>
        <fullName evidence="3">Uncharacterized protein</fullName>
    </submittedName>
</protein>
<feature type="compositionally biased region" description="Low complexity" evidence="1">
    <location>
        <begin position="390"/>
        <end position="400"/>
    </location>
</feature>
<evidence type="ECO:0000313" key="3">
    <source>
        <dbReference type="EMBL" id="CAD2177003.1"/>
    </source>
</evidence>
<sequence>MFEINLLSFLGEFNGSKFLVYFCLLIFTIILSLRLDQIITINYIFVFLPLWLGEICVFVGFIVAIVSLIVRPPSSLDASSKSDFFSMCFQTVEHILILMFQVLVLIKIEYHHYLKEQIQLTWLLVFSPLFLLSFIAMIIAIWCMRHEKPYEFEMFFAVNIIQFVFLAFKLDNGIHWNWALVLVPTWIVFSLFLLCSIYSLTIALFLNRTFYAHQQHIPSHRRPRLCASICHVFLTIPFLLFLLLLASKLDYLESPGTSKSGNTSFVLNCSTFGNFFVYFTFAFVWSTFCQCLVSFCNFFFQLFPCLRHYSNISCKFGVRGSDASSSTLSWGQRFSRRNRIRQNRNHPPNGNSSARIYGIEEPTTPWVINSTDEEQQRIITENINNCETGSNSQSQQQSTSRLNKKQQMENREKEKQVIAYLFVRGSIESPD</sequence>
<feature type="transmembrane region" description="Helical" evidence="2">
    <location>
        <begin position="91"/>
        <end position="108"/>
    </location>
</feature>
<dbReference type="EMBL" id="CAJEWN010000288">
    <property type="protein sequence ID" value="CAD2177003.1"/>
    <property type="molecule type" value="Genomic_DNA"/>
</dbReference>
<keyword evidence="2" id="KW-1133">Transmembrane helix</keyword>
<feature type="transmembrane region" description="Helical" evidence="2">
    <location>
        <begin position="120"/>
        <end position="142"/>
    </location>
</feature>
<evidence type="ECO:0000313" key="4">
    <source>
        <dbReference type="Proteomes" id="UP000580250"/>
    </source>
</evidence>
<proteinExistence type="predicted"/>
<feature type="transmembrane region" description="Helical" evidence="2">
    <location>
        <begin position="176"/>
        <end position="205"/>
    </location>
</feature>
<feature type="transmembrane region" description="Helical" evidence="2">
    <location>
        <begin position="18"/>
        <end position="35"/>
    </location>
</feature>
<feature type="region of interest" description="Disordered" evidence="1">
    <location>
        <begin position="382"/>
        <end position="414"/>
    </location>
</feature>
<feature type="transmembrane region" description="Helical" evidence="2">
    <location>
        <begin position="41"/>
        <end position="70"/>
    </location>
</feature>
<evidence type="ECO:0000256" key="1">
    <source>
        <dbReference type="SAM" id="MobiDB-lite"/>
    </source>
</evidence>
<organism evidence="3 4">
    <name type="scientific">Meloidogyne enterolobii</name>
    <name type="common">Root-knot nematode worm</name>
    <name type="synonym">Meloidogyne mayaguensis</name>
    <dbReference type="NCBI Taxonomy" id="390850"/>
    <lineage>
        <taxon>Eukaryota</taxon>
        <taxon>Metazoa</taxon>
        <taxon>Ecdysozoa</taxon>
        <taxon>Nematoda</taxon>
        <taxon>Chromadorea</taxon>
        <taxon>Rhabditida</taxon>
        <taxon>Tylenchina</taxon>
        <taxon>Tylenchomorpha</taxon>
        <taxon>Tylenchoidea</taxon>
        <taxon>Meloidogynidae</taxon>
        <taxon>Meloidogyninae</taxon>
        <taxon>Meloidogyne</taxon>
    </lineage>
</organism>
<dbReference type="PANTHER" id="PTHR13568:SF6">
    <property type="entry name" value="TRANSMEMBRANE PROTEIN 185A"/>
    <property type="match status" value="1"/>
</dbReference>
<name>A0A6V7VQ07_MELEN</name>
<feature type="transmembrane region" description="Helical" evidence="2">
    <location>
        <begin position="225"/>
        <end position="246"/>
    </location>
</feature>
<dbReference type="PANTHER" id="PTHR13568">
    <property type="entry name" value="FAM11A, B PROTEIN"/>
    <property type="match status" value="1"/>
</dbReference>
<dbReference type="Proteomes" id="UP000580250">
    <property type="component" value="Unassembled WGS sequence"/>
</dbReference>
<dbReference type="Pfam" id="PF10269">
    <property type="entry name" value="Tmemb_185A"/>
    <property type="match status" value="1"/>
</dbReference>
<feature type="transmembrane region" description="Helical" evidence="2">
    <location>
        <begin position="154"/>
        <end position="170"/>
    </location>
</feature>
<dbReference type="AlphaFoldDB" id="A0A6V7VQ07"/>
<comment type="caution">
    <text evidence="3">The sequence shown here is derived from an EMBL/GenBank/DDBJ whole genome shotgun (WGS) entry which is preliminary data.</text>
</comment>
<feature type="transmembrane region" description="Helical" evidence="2">
    <location>
        <begin position="275"/>
        <end position="300"/>
    </location>
</feature>
<dbReference type="InterPro" id="IPR019396">
    <property type="entry name" value="TM_Fragile-X-F-assoc"/>
</dbReference>
<keyword evidence="2" id="KW-0472">Membrane</keyword>
<accession>A0A6V7VQ07</accession>
<evidence type="ECO:0000256" key="2">
    <source>
        <dbReference type="SAM" id="Phobius"/>
    </source>
</evidence>
<gene>
    <name evidence="3" type="ORF">MENT_LOCUS28852</name>
</gene>
<reference evidence="3 4" key="1">
    <citation type="submission" date="2020-08" db="EMBL/GenBank/DDBJ databases">
        <authorList>
            <person name="Koutsovoulos G."/>
            <person name="Danchin GJ E."/>
        </authorList>
    </citation>
    <scope>NUCLEOTIDE SEQUENCE [LARGE SCALE GENOMIC DNA]</scope>
</reference>
<keyword evidence="2" id="KW-0812">Transmembrane</keyword>
<dbReference type="OrthoDB" id="72976at2759"/>